<sequence length="99" mass="11635">MDIGPQDRYIKCDIRPLGGRLAVWRTKCRGARIWINEVDHPPPHCHVLLRGQHLKVELWTLRVLKPRGMTLDPIMRACLKEHQEEMLRAWDRVRLLPGA</sequence>
<dbReference type="InterPro" id="IPR025427">
    <property type="entry name" value="DUF4160"/>
</dbReference>
<dbReference type="EMBL" id="VBOY01000005">
    <property type="protein sequence ID" value="TMQ68706.1"/>
    <property type="molecule type" value="Genomic_DNA"/>
</dbReference>
<evidence type="ECO:0000313" key="2">
    <source>
        <dbReference type="Proteomes" id="UP000316609"/>
    </source>
</evidence>
<name>A0A538TYI2_UNCEI</name>
<comment type="caution">
    <text evidence="1">The sequence shown here is derived from an EMBL/GenBank/DDBJ whole genome shotgun (WGS) entry which is preliminary data.</text>
</comment>
<protein>
    <submittedName>
        <fullName evidence="1">DUF4160 domain-containing protein</fullName>
    </submittedName>
</protein>
<evidence type="ECO:0000313" key="1">
    <source>
        <dbReference type="EMBL" id="TMQ68706.1"/>
    </source>
</evidence>
<dbReference type="Proteomes" id="UP000316609">
    <property type="component" value="Unassembled WGS sequence"/>
</dbReference>
<accession>A0A538TYI2</accession>
<reference evidence="1 2" key="1">
    <citation type="journal article" date="2019" name="Nat. Microbiol.">
        <title>Mediterranean grassland soil C-N compound turnover is dependent on rainfall and depth, and is mediated by genomically divergent microorganisms.</title>
        <authorList>
            <person name="Diamond S."/>
            <person name="Andeer P.F."/>
            <person name="Li Z."/>
            <person name="Crits-Christoph A."/>
            <person name="Burstein D."/>
            <person name="Anantharaman K."/>
            <person name="Lane K.R."/>
            <person name="Thomas B.C."/>
            <person name="Pan C."/>
            <person name="Northen T.R."/>
            <person name="Banfield J.F."/>
        </authorList>
    </citation>
    <scope>NUCLEOTIDE SEQUENCE [LARGE SCALE GENOMIC DNA]</scope>
    <source>
        <strain evidence="1">WS_8</strain>
    </source>
</reference>
<proteinExistence type="predicted"/>
<gene>
    <name evidence="1" type="ORF">E6K78_00225</name>
</gene>
<organism evidence="1 2">
    <name type="scientific">Eiseniibacteriota bacterium</name>
    <dbReference type="NCBI Taxonomy" id="2212470"/>
    <lineage>
        <taxon>Bacteria</taxon>
        <taxon>Candidatus Eiseniibacteriota</taxon>
    </lineage>
</organism>
<dbReference type="AlphaFoldDB" id="A0A538TYI2"/>
<dbReference type="Pfam" id="PF13711">
    <property type="entry name" value="DUF4160"/>
    <property type="match status" value="1"/>
</dbReference>